<name>E1EWD7_GIAIA</name>
<comment type="caution">
    <text evidence="2">The sequence shown here is derived from an EMBL/GenBank/DDBJ whole genome shotgun (WGS) entry which is preliminary data.</text>
</comment>
<protein>
    <submittedName>
        <fullName evidence="2">Uncharacterized protein</fullName>
    </submittedName>
</protein>
<evidence type="ECO:0000313" key="3">
    <source>
        <dbReference type="Proteomes" id="UP000008974"/>
    </source>
</evidence>
<evidence type="ECO:0000313" key="2">
    <source>
        <dbReference type="EMBL" id="EFO65531.1"/>
    </source>
</evidence>
<reference evidence="2 3" key="1">
    <citation type="journal article" date="2010" name="BMC Genomics">
        <title>Genome analysis and comparative genomics of a Giardia intestinalis assemblage E isolate.</title>
        <authorList>
            <person name="Jerlstrom-Hultqvist J."/>
            <person name="Franzen O."/>
            <person name="Ankarklev J."/>
            <person name="Xu F."/>
            <person name="Nohynkova E."/>
            <person name="Andersson J.O."/>
            <person name="Svard S.G."/>
            <person name="Andersson B."/>
        </authorList>
    </citation>
    <scope>NUCLEOTIDE SEQUENCE [LARGE SCALE GENOMIC DNA]</scope>
    <source>
        <strain evidence="2 3">P15</strain>
    </source>
</reference>
<proteinExistence type="predicted"/>
<dbReference type="Proteomes" id="UP000008974">
    <property type="component" value="Unassembled WGS sequence"/>
</dbReference>
<dbReference type="VEuPathDB" id="GiardiaDB:GLP15_5208"/>
<accession>E1EWD7</accession>
<sequence>MQSLIALKTAYPVLDISEPCRSSVIHLDDGVAKPVNHETDDPPHRTQIDPWRSESVIQPEFIPQELTSVSVQQPMSIDDPYSAIDSYSVPSEIIVELADPQPTSGLGIEAYKPRTAKSKLCPTTTMDKQQKVYDSHSVKKFTALPTAASSARLQKHVVSCNTSQALDVADLSTDTLASNSLHVPPKVSNVSIKLAYFKYKIPAPERVLPASGPEMRTIQLDGGFKRSSHFKSSRVITSSKPDISYITMSMPSVHHTTMPRSPRIASGRKQPSELNIKGRALSYREQITPNRMEKVLKETDLLKVTTSHGDSVTNPLNSELLNLTHPFSNHPLYRSALYTGDVPNLYFQKHTNRDYLKIQDREGRRLRQLMRPTISSAGKASAHAKYLGCTDLTRNLPLESDDYAHPDNNISSYVDYRIDTQLHLGADKVPLPANSISATDRILHEILIEQAEERNAHMRFLFRSGQSRPKSAPLRTATGVTMDSWPKRPKSAMLAFISEAQTVETTIYRKEASISLEPEEKRRTALQHLQEEPSTEVTFNDSFPPLVKRNSFLPTPSPKNHILAVKKSNLHKHQRRCNYTGEECSSMDTFPEELNLERGLQSKRKLKSATSLTTTLQLSGRPTGREITTPSSARLSQKRQAAMETNSYGSIISPQLTTCTAHLIQATPSKGISISNQKVQKRKTEERIQQLTSPEHLQDRCITDKKDEYEEWGSCLKNLQIAPPQVVLKANQRQVASDPRPWSSSQRRRANDAISNSELPRSQSADLCRNYKHSINKYLNSAIPPQNVINWLSQPINTTPTFISTTPVLHQPLSPYRFWKHQEIIPERDAVIEAKTSIDRRSTVTSYTTNFSSLTCLTSKSGSSCQSTTFLQGYNRGRVNYFNSHLTSGKHHQQGNLISGRGTPTVQVPYGGLVSPHKNCFLAQIDEEERVAYSNGQYADPTGLARSVQLATSLGGRYQK</sequence>
<gene>
    <name evidence="2" type="ORF">GLP15_5208</name>
</gene>
<dbReference type="EMBL" id="ACVC01000027">
    <property type="protein sequence ID" value="EFO65531.1"/>
    <property type="molecule type" value="Genomic_DNA"/>
</dbReference>
<dbReference type="OrthoDB" id="10256957at2759"/>
<organism evidence="2 3">
    <name type="scientific">Giardia intestinalis (strain P15)</name>
    <name type="common">Giardia lamblia</name>
    <dbReference type="NCBI Taxonomy" id="658858"/>
    <lineage>
        <taxon>Eukaryota</taxon>
        <taxon>Metamonada</taxon>
        <taxon>Diplomonadida</taxon>
        <taxon>Hexamitidae</taxon>
        <taxon>Giardiinae</taxon>
        <taxon>Giardia</taxon>
    </lineage>
</organism>
<dbReference type="AlphaFoldDB" id="E1EWD7"/>
<dbReference type="OMA" id="CFLAQID"/>
<evidence type="ECO:0000256" key="1">
    <source>
        <dbReference type="SAM" id="MobiDB-lite"/>
    </source>
</evidence>
<feature type="region of interest" description="Disordered" evidence="1">
    <location>
        <begin position="731"/>
        <end position="761"/>
    </location>
</feature>